<evidence type="ECO:0000313" key="3">
    <source>
        <dbReference type="Proteomes" id="UP001444661"/>
    </source>
</evidence>
<evidence type="ECO:0000256" key="1">
    <source>
        <dbReference type="SAM" id="MobiDB-lite"/>
    </source>
</evidence>
<feature type="compositionally biased region" description="Polar residues" evidence="1">
    <location>
        <begin position="117"/>
        <end position="129"/>
    </location>
</feature>
<feature type="region of interest" description="Disordered" evidence="1">
    <location>
        <begin position="262"/>
        <end position="298"/>
    </location>
</feature>
<organism evidence="2 3">
    <name type="scientific">Apiospora rasikravindrae</name>
    <dbReference type="NCBI Taxonomy" id="990691"/>
    <lineage>
        <taxon>Eukaryota</taxon>
        <taxon>Fungi</taxon>
        <taxon>Dikarya</taxon>
        <taxon>Ascomycota</taxon>
        <taxon>Pezizomycotina</taxon>
        <taxon>Sordariomycetes</taxon>
        <taxon>Xylariomycetidae</taxon>
        <taxon>Amphisphaeriales</taxon>
        <taxon>Apiosporaceae</taxon>
        <taxon>Apiospora</taxon>
    </lineage>
</organism>
<dbReference type="EMBL" id="JAQQWK010000003">
    <property type="protein sequence ID" value="KAK8045290.1"/>
    <property type="molecule type" value="Genomic_DNA"/>
</dbReference>
<feature type="region of interest" description="Disordered" evidence="1">
    <location>
        <begin position="313"/>
        <end position="359"/>
    </location>
</feature>
<comment type="caution">
    <text evidence="2">The sequence shown here is derived from an EMBL/GenBank/DDBJ whole genome shotgun (WGS) entry which is preliminary data.</text>
</comment>
<protein>
    <submittedName>
        <fullName evidence="2">Uncharacterized protein</fullName>
    </submittedName>
</protein>
<keyword evidence="3" id="KW-1185">Reference proteome</keyword>
<name>A0ABR1TH78_9PEZI</name>
<dbReference type="Proteomes" id="UP001444661">
    <property type="component" value="Unassembled WGS sequence"/>
</dbReference>
<feature type="compositionally biased region" description="Basic and acidic residues" evidence="1">
    <location>
        <begin position="203"/>
        <end position="216"/>
    </location>
</feature>
<sequence length="359" mass="39461">MEFFKSFGRKRQSKAVTPLAIPTGAGSGQQPKAKSNATTPSQQQTPNRQNNGSDPPGLTGPSFRQVCWGSNSPSYQASSFEGARGGESPFGTPFDRRREVPTTNNAVIEPPEFNLSAAPSSGLGIQQKTYYGPLGNHDSGQPSPLSLDTPEKQQQQYISTPTASCEVDNREPRSQKSLAENFFARTHAPKPSLGRRGAIYVSPKRERHEISPSRRADEPIERYSFAEDGVEISLTRNPPKSVFLGNNMKRWETLLAQQTAAALSELAEKEEEEEDQQQEDIGEGEPSGIGNRANEEAVDAVRRLGRGEFQGAFSDYERAHTRSATLQQLQRQRTRSPGSDEDSDQSEEPGSSRHRARSV</sequence>
<accession>A0ABR1TH78</accession>
<feature type="compositionally biased region" description="Polar residues" evidence="1">
    <location>
        <begin position="28"/>
        <end position="53"/>
    </location>
</feature>
<evidence type="ECO:0000313" key="2">
    <source>
        <dbReference type="EMBL" id="KAK8045290.1"/>
    </source>
</evidence>
<feature type="compositionally biased region" description="Polar residues" evidence="1">
    <location>
        <begin position="68"/>
        <end position="79"/>
    </location>
</feature>
<feature type="compositionally biased region" description="Low complexity" evidence="1">
    <location>
        <begin position="322"/>
        <end position="331"/>
    </location>
</feature>
<feature type="compositionally biased region" description="Polar residues" evidence="1">
    <location>
        <begin position="138"/>
        <end position="163"/>
    </location>
</feature>
<feature type="region of interest" description="Disordered" evidence="1">
    <location>
        <begin position="1"/>
        <end position="216"/>
    </location>
</feature>
<reference evidence="2 3" key="1">
    <citation type="submission" date="2023-01" db="EMBL/GenBank/DDBJ databases">
        <title>Analysis of 21 Apiospora genomes using comparative genomics revels a genus with tremendous synthesis potential of carbohydrate active enzymes and secondary metabolites.</title>
        <authorList>
            <person name="Sorensen T."/>
        </authorList>
    </citation>
    <scope>NUCLEOTIDE SEQUENCE [LARGE SCALE GENOMIC DNA]</scope>
    <source>
        <strain evidence="2 3">CBS 33761</strain>
    </source>
</reference>
<proteinExistence type="predicted"/>
<gene>
    <name evidence="2" type="ORF">PG993_005314</name>
</gene>
<feature type="compositionally biased region" description="Acidic residues" evidence="1">
    <location>
        <begin position="268"/>
        <end position="283"/>
    </location>
</feature>